<gene>
    <name evidence="4" type="ORF">VitviT2T_025767</name>
</gene>
<dbReference type="EMBL" id="CP126664">
    <property type="protein sequence ID" value="WKA08003.1"/>
    <property type="molecule type" value="Genomic_DNA"/>
</dbReference>
<evidence type="ECO:0000256" key="2">
    <source>
        <dbReference type="ARBA" id="ARBA00022840"/>
    </source>
</evidence>
<keyword evidence="5" id="KW-1185">Reference proteome</keyword>
<proteinExistence type="predicted"/>
<accession>A0ABY9DJV1</accession>
<dbReference type="SUPFAM" id="SSF56112">
    <property type="entry name" value="Protein kinase-like (PK-like)"/>
    <property type="match status" value="1"/>
</dbReference>
<protein>
    <recommendedName>
        <fullName evidence="3">Protein kinase domain-containing protein</fullName>
    </recommendedName>
</protein>
<organism evidence="4 5">
    <name type="scientific">Vitis vinifera</name>
    <name type="common">Grape</name>
    <dbReference type="NCBI Taxonomy" id="29760"/>
    <lineage>
        <taxon>Eukaryota</taxon>
        <taxon>Viridiplantae</taxon>
        <taxon>Streptophyta</taxon>
        <taxon>Embryophyta</taxon>
        <taxon>Tracheophyta</taxon>
        <taxon>Spermatophyta</taxon>
        <taxon>Magnoliopsida</taxon>
        <taxon>eudicotyledons</taxon>
        <taxon>Gunneridae</taxon>
        <taxon>Pentapetalae</taxon>
        <taxon>rosids</taxon>
        <taxon>Vitales</taxon>
        <taxon>Vitaceae</taxon>
        <taxon>Viteae</taxon>
        <taxon>Vitis</taxon>
    </lineage>
</organism>
<dbReference type="PANTHER" id="PTHR27005">
    <property type="entry name" value="WALL-ASSOCIATED RECEPTOR KINASE-LIKE 21"/>
    <property type="match status" value="1"/>
</dbReference>
<dbReference type="InterPro" id="IPR045274">
    <property type="entry name" value="WAK-like"/>
</dbReference>
<dbReference type="PANTHER" id="PTHR27005:SF515">
    <property type="entry name" value="WALL-ASSOCIATED RECEPTOR KINASE-LIKE 10-RELATED"/>
    <property type="match status" value="1"/>
</dbReference>
<feature type="domain" description="Protein kinase" evidence="3">
    <location>
        <begin position="16"/>
        <end position="262"/>
    </location>
</feature>
<keyword evidence="1" id="KW-0547">Nucleotide-binding</keyword>
<evidence type="ECO:0000313" key="4">
    <source>
        <dbReference type="EMBL" id="WKA08003.1"/>
    </source>
</evidence>
<dbReference type="Gene3D" id="3.30.200.20">
    <property type="entry name" value="Phosphorylase Kinase, domain 1"/>
    <property type="match status" value="1"/>
</dbReference>
<dbReference type="SMART" id="SM00220">
    <property type="entry name" value="S_TKc"/>
    <property type="match status" value="1"/>
</dbReference>
<dbReference type="PROSITE" id="PS50011">
    <property type="entry name" value="PROTEIN_KINASE_DOM"/>
    <property type="match status" value="1"/>
</dbReference>
<evidence type="ECO:0000256" key="1">
    <source>
        <dbReference type="ARBA" id="ARBA00022741"/>
    </source>
</evidence>
<dbReference type="InterPro" id="IPR000719">
    <property type="entry name" value="Prot_kinase_dom"/>
</dbReference>
<evidence type="ECO:0000259" key="3">
    <source>
        <dbReference type="PROSITE" id="PS50011"/>
    </source>
</evidence>
<keyword evidence="2" id="KW-0067">ATP-binding</keyword>
<reference evidence="4 5" key="1">
    <citation type="journal article" date="2023" name="Hortic Res">
        <title>The complete reference genome for grapevine (Vitis vinifera L.) genetics and breeding.</title>
        <authorList>
            <person name="Shi X."/>
            <person name="Cao S."/>
            <person name="Wang X."/>
            <person name="Huang S."/>
            <person name="Wang Y."/>
            <person name="Liu Z."/>
            <person name="Liu W."/>
            <person name="Leng X."/>
            <person name="Peng Y."/>
            <person name="Wang N."/>
            <person name="Wang Y."/>
            <person name="Ma Z."/>
            <person name="Xu X."/>
            <person name="Zhang F."/>
            <person name="Xue H."/>
            <person name="Zhong H."/>
            <person name="Wang Y."/>
            <person name="Zhang K."/>
            <person name="Velt A."/>
            <person name="Avia K."/>
            <person name="Holtgrawe D."/>
            <person name="Grimplet J."/>
            <person name="Matus J.T."/>
            <person name="Ware D."/>
            <person name="Wu X."/>
            <person name="Wang H."/>
            <person name="Liu C."/>
            <person name="Fang Y."/>
            <person name="Rustenholz C."/>
            <person name="Cheng Z."/>
            <person name="Xiao H."/>
            <person name="Zhou Y."/>
        </authorList>
    </citation>
    <scope>NUCLEOTIDE SEQUENCE [LARGE SCALE GENOMIC DNA]</scope>
    <source>
        <strain evidence="5">cv. Pinot noir / PN40024</strain>
        <tissue evidence="4">Leaf</tissue>
    </source>
</reference>
<evidence type="ECO:0000313" key="5">
    <source>
        <dbReference type="Proteomes" id="UP001227230"/>
    </source>
</evidence>
<sequence>MVIFTTEELEKAIDNFNTNRILDQGGQGTVYKAIKKSKRVDNNEVEQFINEIVILSQINHRNIVGLLGCCLETEVPLLVYEFVSNGTLFQLIHDQGEFPFSWETRLQVANEVAGALAYLHSTDVKSANILLDDKYKAKVSDFGTSRSISIDQTHLPTIVQGTFGYLDPEYFQSDQFTEKKLLTGQKPISLLKLEERKSLAIHFILSLEENNLFDILDARVSKEGQKEEIMAIANLASRCLNLNGRKRPTMGEVAMELVHIRTSSLPLNTKENVKEDEAIIIDISGPLDSVLTSTMTMQFN</sequence>
<name>A0ABY9DJV1_VITVI</name>
<dbReference type="Gene3D" id="1.10.510.10">
    <property type="entry name" value="Transferase(Phosphotransferase) domain 1"/>
    <property type="match status" value="1"/>
</dbReference>
<dbReference type="Proteomes" id="UP001227230">
    <property type="component" value="Chromosome 17"/>
</dbReference>
<dbReference type="InterPro" id="IPR011009">
    <property type="entry name" value="Kinase-like_dom_sf"/>
</dbReference>
<dbReference type="Pfam" id="PF00069">
    <property type="entry name" value="Pkinase"/>
    <property type="match status" value="1"/>
</dbReference>